<dbReference type="Proteomes" id="UP000729402">
    <property type="component" value="Unassembled WGS sequence"/>
</dbReference>
<evidence type="ECO:0000259" key="2">
    <source>
        <dbReference type="Pfam" id="PF05678"/>
    </source>
</evidence>
<feature type="domain" description="VQ" evidence="2">
    <location>
        <begin position="52"/>
        <end position="76"/>
    </location>
</feature>
<evidence type="ECO:0000256" key="1">
    <source>
        <dbReference type="SAM" id="MobiDB-lite"/>
    </source>
</evidence>
<proteinExistence type="predicted"/>
<feature type="compositionally biased region" description="Low complexity" evidence="1">
    <location>
        <begin position="34"/>
        <end position="43"/>
    </location>
</feature>
<protein>
    <recommendedName>
        <fullName evidence="2">VQ domain-containing protein</fullName>
    </recommendedName>
</protein>
<dbReference type="OrthoDB" id="695631at2759"/>
<reference evidence="3" key="2">
    <citation type="submission" date="2021-02" db="EMBL/GenBank/DDBJ databases">
        <authorList>
            <person name="Kimball J.A."/>
            <person name="Haas M.W."/>
            <person name="Macchietto M."/>
            <person name="Kono T."/>
            <person name="Duquette J."/>
            <person name="Shao M."/>
        </authorList>
    </citation>
    <scope>NUCLEOTIDE SEQUENCE</scope>
    <source>
        <tissue evidence="3">Fresh leaf tissue</tissue>
    </source>
</reference>
<dbReference type="EMBL" id="JAAALK010000290">
    <property type="protein sequence ID" value="KAG8046274.1"/>
    <property type="molecule type" value="Genomic_DNA"/>
</dbReference>
<comment type="caution">
    <text evidence="3">The sequence shown here is derived from an EMBL/GenBank/DDBJ whole genome shotgun (WGS) entry which is preliminary data.</text>
</comment>
<feature type="region of interest" description="Disordered" evidence="1">
    <location>
        <begin position="100"/>
        <end position="120"/>
    </location>
</feature>
<dbReference type="AlphaFoldDB" id="A0A8J5RI62"/>
<dbReference type="InterPro" id="IPR008889">
    <property type="entry name" value="VQ"/>
</dbReference>
<reference evidence="3" key="1">
    <citation type="journal article" date="2021" name="bioRxiv">
        <title>Whole Genome Assembly and Annotation of Northern Wild Rice, Zizania palustris L., Supports a Whole Genome Duplication in the Zizania Genus.</title>
        <authorList>
            <person name="Haas M."/>
            <person name="Kono T."/>
            <person name="Macchietto M."/>
            <person name="Millas R."/>
            <person name="McGilp L."/>
            <person name="Shao M."/>
            <person name="Duquette J."/>
            <person name="Hirsch C.N."/>
            <person name="Kimball J."/>
        </authorList>
    </citation>
    <scope>NUCLEOTIDE SEQUENCE</scope>
    <source>
        <tissue evidence="3">Fresh leaf tissue</tissue>
    </source>
</reference>
<dbReference type="PANTHER" id="PTHR33143:SF6">
    <property type="entry name" value="OS08G0102900 PROTEIN"/>
    <property type="match status" value="1"/>
</dbReference>
<dbReference type="InterPro" id="IPR039607">
    <property type="entry name" value="VQ_8/17/18/20/21/25"/>
</dbReference>
<gene>
    <name evidence="3" type="ORF">GUJ93_ZPchr0008g12144</name>
</gene>
<feature type="region of interest" description="Disordered" evidence="1">
    <location>
        <begin position="1"/>
        <end position="43"/>
    </location>
</feature>
<name>A0A8J5RI62_ZIZPA</name>
<evidence type="ECO:0000313" key="3">
    <source>
        <dbReference type="EMBL" id="KAG8046274.1"/>
    </source>
</evidence>
<sequence>MENSSSSQRGGRELQGPRPALLKVRKDSHKIRRQPAPQQPVQQVRPPLIIYTVSPKVVHANPAEFMSVVQRLTGPPRGTAPQTQTQAQAQPSFPFHLQAAWAPPLDGGASSSQHSPAARLAAIEQEAAAESADGGHHGASLPPLPGSLPASFFSPPAGAMGELMNPAAPPFAGATAAAPSSSPTPDAYYSWDLLNNINMH</sequence>
<accession>A0A8J5RI62</accession>
<organism evidence="3 4">
    <name type="scientific">Zizania palustris</name>
    <name type="common">Northern wild rice</name>
    <dbReference type="NCBI Taxonomy" id="103762"/>
    <lineage>
        <taxon>Eukaryota</taxon>
        <taxon>Viridiplantae</taxon>
        <taxon>Streptophyta</taxon>
        <taxon>Embryophyta</taxon>
        <taxon>Tracheophyta</taxon>
        <taxon>Spermatophyta</taxon>
        <taxon>Magnoliopsida</taxon>
        <taxon>Liliopsida</taxon>
        <taxon>Poales</taxon>
        <taxon>Poaceae</taxon>
        <taxon>BOP clade</taxon>
        <taxon>Oryzoideae</taxon>
        <taxon>Oryzeae</taxon>
        <taxon>Zizaniinae</taxon>
        <taxon>Zizania</taxon>
    </lineage>
</organism>
<dbReference type="Pfam" id="PF05678">
    <property type="entry name" value="VQ"/>
    <property type="match status" value="1"/>
</dbReference>
<keyword evidence="4" id="KW-1185">Reference proteome</keyword>
<dbReference type="PANTHER" id="PTHR33143">
    <property type="entry name" value="F16F4.1 PROTEIN-RELATED"/>
    <property type="match status" value="1"/>
</dbReference>
<dbReference type="GO" id="GO:0005634">
    <property type="term" value="C:nucleus"/>
    <property type="evidence" value="ECO:0007669"/>
    <property type="project" value="TreeGrafter"/>
</dbReference>
<evidence type="ECO:0000313" key="4">
    <source>
        <dbReference type="Proteomes" id="UP000729402"/>
    </source>
</evidence>